<name>A0ACC0AJN1_CATRO</name>
<dbReference type="EMBL" id="CM044706">
    <property type="protein sequence ID" value="KAI5660374.1"/>
    <property type="molecule type" value="Genomic_DNA"/>
</dbReference>
<organism evidence="1 2">
    <name type="scientific">Catharanthus roseus</name>
    <name type="common">Madagascar periwinkle</name>
    <name type="synonym">Vinca rosea</name>
    <dbReference type="NCBI Taxonomy" id="4058"/>
    <lineage>
        <taxon>Eukaryota</taxon>
        <taxon>Viridiplantae</taxon>
        <taxon>Streptophyta</taxon>
        <taxon>Embryophyta</taxon>
        <taxon>Tracheophyta</taxon>
        <taxon>Spermatophyta</taxon>
        <taxon>Magnoliopsida</taxon>
        <taxon>eudicotyledons</taxon>
        <taxon>Gunneridae</taxon>
        <taxon>Pentapetalae</taxon>
        <taxon>asterids</taxon>
        <taxon>lamiids</taxon>
        <taxon>Gentianales</taxon>
        <taxon>Apocynaceae</taxon>
        <taxon>Rauvolfioideae</taxon>
        <taxon>Vinceae</taxon>
        <taxon>Catharanthinae</taxon>
        <taxon>Catharanthus</taxon>
    </lineage>
</organism>
<evidence type="ECO:0000313" key="2">
    <source>
        <dbReference type="Proteomes" id="UP001060085"/>
    </source>
</evidence>
<keyword evidence="2" id="KW-1185">Reference proteome</keyword>
<sequence length="412" mass="45936">MSAVQRTVIARQSSCNSFSANPLGELKHSRSCSEGGNGGSNSVPLVVHIRQNQLSCSGKENFTPTLSKKSYLDDDKENALSGKGSLEEVKGFHNGSSHLKDKPFKPSSLQLCIQNNEPDSIIGTKVCKPIDLDSTNSGNIWDYSDSEAAPASSWSTLPNRSLLYRPLPIDIGRCTCVIVKEASTDGLNGGNLYSLYTHEGHGRQNRKLAVAHYRKCNGRSEFMVASNIKGILTPDESFIGNMTSNFIGSKYQIRDEGRQHSSSTKKSKLLAVVSFAPTITTWTGSYRSMKAWIPKYQSMQLKNTTQHINGLPKDWQEKMDKVHQLFSRIPHYNKITKQYELDYRDRGRTGLRIQSSVKNFQLTLEKNGKQTILQMGRVGKSEYVMDYRYPMTGFQAFCICLAAIDSKPCCTV</sequence>
<gene>
    <name evidence="1" type="ORF">M9H77_29167</name>
</gene>
<accession>A0ACC0AJN1</accession>
<evidence type="ECO:0000313" key="1">
    <source>
        <dbReference type="EMBL" id="KAI5660374.1"/>
    </source>
</evidence>
<dbReference type="Proteomes" id="UP001060085">
    <property type="component" value="Linkage Group LG06"/>
</dbReference>
<comment type="caution">
    <text evidence="1">The sequence shown here is derived from an EMBL/GenBank/DDBJ whole genome shotgun (WGS) entry which is preliminary data.</text>
</comment>
<reference evidence="2" key="1">
    <citation type="journal article" date="2023" name="Nat. Plants">
        <title>Single-cell RNA sequencing provides a high-resolution roadmap for understanding the multicellular compartmentation of specialized metabolism.</title>
        <authorList>
            <person name="Sun S."/>
            <person name="Shen X."/>
            <person name="Li Y."/>
            <person name="Li Y."/>
            <person name="Wang S."/>
            <person name="Li R."/>
            <person name="Zhang H."/>
            <person name="Shen G."/>
            <person name="Guo B."/>
            <person name="Wei J."/>
            <person name="Xu J."/>
            <person name="St-Pierre B."/>
            <person name="Chen S."/>
            <person name="Sun C."/>
        </authorList>
    </citation>
    <scope>NUCLEOTIDE SEQUENCE [LARGE SCALE GENOMIC DNA]</scope>
</reference>
<protein>
    <submittedName>
        <fullName evidence="1">Uncharacterized protein</fullName>
    </submittedName>
</protein>
<proteinExistence type="predicted"/>